<dbReference type="PROSITE" id="PS51480">
    <property type="entry name" value="DHAL"/>
    <property type="match status" value="1"/>
</dbReference>
<keyword evidence="6" id="KW-0418">Kinase</keyword>
<proteinExistence type="inferred from homology"/>
<evidence type="ECO:0000256" key="8">
    <source>
        <dbReference type="ARBA" id="ARBA00022840"/>
    </source>
</evidence>
<dbReference type="SMART" id="SM01120">
    <property type="entry name" value="Dak2"/>
    <property type="match status" value="1"/>
</dbReference>
<dbReference type="InterPro" id="IPR036117">
    <property type="entry name" value="DhaL_dom_sf"/>
</dbReference>
<evidence type="ECO:0000256" key="6">
    <source>
        <dbReference type="ARBA" id="ARBA00022777"/>
    </source>
</evidence>
<comment type="caution">
    <text evidence="13">The sequence shown here is derived from an EMBL/GenBank/DDBJ whole genome shotgun (WGS) entry which is preliminary data.</text>
</comment>
<protein>
    <submittedName>
        <fullName evidence="13">Unnamed protein product</fullName>
    </submittedName>
</protein>
<evidence type="ECO:0000313" key="14">
    <source>
        <dbReference type="Proteomes" id="UP001165120"/>
    </source>
</evidence>
<evidence type="ECO:0000259" key="12">
    <source>
        <dbReference type="PROSITE" id="PS51481"/>
    </source>
</evidence>
<dbReference type="GO" id="GO:0004371">
    <property type="term" value="F:glycerone kinase activity"/>
    <property type="evidence" value="ECO:0007669"/>
    <property type="project" value="UniProtKB-EC"/>
</dbReference>
<dbReference type="GO" id="GO:0050354">
    <property type="term" value="F:triokinase activity"/>
    <property type="evidence" value="ECO:0007669"/>
    <property type="project" value="UniProtKB-EC"/>
</dbReference>
<dbReference type="InterPro" id="IPR050861">
    <property type="entry name" value="Dihydroxyacetone_Kinase"/>
</dbReference>
<keyword evidence="5" id="KW-0547">Nucleotide-binding</keyword>
<feature type="domain" description="DhaK" evidence="12">
    <location>
        <begin position="7"/>
        <end position="353"/>
    </location>
</feature>
<feature type="domain" description="DhaL" evidence="11">
    <location>
        <begin position="402"/>
        <end position="605"/>
    </location>
</feature>
<evidence type="ECO:0000256" key="10">
    <source>
        <dbReference type="ARBA" id="ARBA00048898"/>
    </source>
</evidence>
<dbReference type="SUPFAM" id="SSF82549">
    <property type="entry name" value="DAK1/DegV-like"/>
    <property type="match status" value="1"/>
</dbReference>
<dbReference type="GO" id="GO:0005524">
    <property type="term" value="F:ATP binding"/>
    <property type="evidence" value="ECO:0007669"/>
    <property type="project" value="UniProtKB-KW"/>
</dbReference>
<dbReference type="InterPro" id="IPR004007">
    <property type="entry name" value="DhaL_dom"/>
</dbReference>
<dbReference type="SUPFAM" id="SSF101473">
    <property type="entry name" value="DhaL-like"/>
    <property type="match status" value="1"/>
</dbReference>
<dbReference type="PANTHER" id="PTHR28629">
    <property type="entry name" value="TRIOKINASE/FMN CYCLASE"/>
    <property type="match status" value="1"/>
</dbReference>
<sequence>MSSKHFLPKDINSLVTNGLVAALYENENLSILEKERVLFYNKHDESKVTLISGGGSGHEPGWYGFVGDSMLSASVQGEVFASPNYRNIQAAEKVVHSQKGTIFLITNYTGDNLYFGMAAQNLINKYGDDKIRILRTTDDVAVTRSNGALVGRRTLSAITLMFKLLGACADEGYDIDDVYNFGASCNANIASVNAGLDHIHIPTHDKDQDFGKLGPNELELGLGVHNEPGVKKYPTIPTNEELIKMMLKLLLDKNDPERGFFNYDRGDKIVLQLNNLGGCAHIELLAILYEAIKQLKDDYNIEPVRVYHGHFVTSFNAPIFTLTLFNVTKSASAKFSDDKIFQFLDKPVSVTNWPVTLYSSTEPIEVKSRIITNFKHYDEEDTVEDNINALNGSASLVKVDPKLLKSIITAAANNVIAREPDLTEWDTKMGDGDCGEGLKIGAEAILKALAVDGIADDGSILESLSAILKIVKDDMGGTLGAILYIFLQGFVTDMERILKEHEITDLNEIFVKASEYAINNLCQYTKAREGHRTVMDVLIPFCRKYQETKDIKEAISKAYNCAEGTRKLKPKLGRATYVGIEDKQCDFPPDPGAYGVYEVLRSLDPRQY</sequence>
<dbReference type="FunFam" id="3.40.50.10440:FF:000001">
    <property type="entry name" value="Dihydroxyacetone kinase, DhaK subunit"/>
    <property type="match status" value="1"/>
</dbReference>
<comment type="catalytic activity">
    <reaction evidence="9">
        <text>D-glyceraldehyde + ATP = D-glyceraldehyde 3-phosphate + ADP + H(+)</text>
        <dbReference type="Rhea" id="RHEA:13941"/>
        <dbReference type="ChEBI" id="CHEBI:15378"/>
        <dbReference type="ChEBI" id="CHEBI:17378"/>
        <dbReference type="ChEBI" id="CHEBI:30616"/>
        <dbReference type="ChEBI" id="CHEBI:59776"/>
        <dbReference type="ChEBI" id="CHEBI:456216"/>
        <dbReference type="EC" id="2.7.1.28"/>
    </reaction>
</comment>
<evidence type="ECO:0000256" key="5">
    <source>
        <dbReference type="ARBA" id="ARBA00022741"/>
    </source>
</evidence>
<keyword evidence="8" id="KW-0067">ATP-binding</keyword>
<comment type="function">
    <text evidence="1">Catalyzes both the phosphorylation of dihydroxyacetone and of glyceraldehyde.</text>
</comment>
<gene>
    <name evidence="13" type="ORF">Cboi02_000218200</name>
</gene>
<comment type="similarity">
    <text evidence="3">Belongs to the dihydroxyacetone kinase (DAK) family.</text>
</comment>
<dbReference type="Gene3D" id="3.30.1180.20">
    <property type="entry name" value="Dihydroxyacetone kinase, domain 2"/>
    <property type="match status" value="1"/>
</dbReference>
<evidence type="ECO:0000256" key="3">
    <source>
        <dbReference type="ARBA" id="ARBA00008757"/>
    </source>
</evidence>
<dbReference type="Gene3D" id="3.40.50.10440">
    <property type="entry name" value="Dihydroxyacetone kinase, domain 1"/>
    <property type="match status" value="1"/>
</dbReference>
<dbReference type="AlphaFoldDB" id="A0A9W6SXQ3"/>
<dbReference type="PANTHER" id="PTHR28629:SF4">
    <property type="entry name" value="TRIOKINASE_FMN CYCLASE"/>
    <property type="match status" value="1"/>
</dbReference>
<dbReference type="Pfam" id="PF02734">
    <property type="entry name" value="Dak2"/>
    <property type="match status" value="1"/>
</dbReference>
<dbReference type="FunFam" id="3.30.1180.20:FF:000001">
    <property type="entry name" value="Dihydroxyacetone kinase 1"/>
    <property type="match status" value="1"/>
</dbReference>
<keyword evidence="7" id="KW-0319">Glycerol metabolism</keyword>
<organism evidence="13 14">
    <name type="scientific">Candida boidinii</name>
    <name type="common">Yeast</name>
    <dbReference type="NCBI Taxonomy" id="5477"/>
    <lineage>
        <taxon>Eukaryota</taxon>
        <taxon>Fungi</taxon>
        <taxon>Dikarya</taxon>
        <taxon>Ascomycota</taxon>
        <taxon>Saccharomycotina</taxon>
        <taxon>Pichiomycetes</taxon>
        <taxon>Pichiales</taxon>
        <taxon>Pichiaceae</taxon>
        <taxon>Ogataea</taxon>
        <taxon>Ogataea/Candida clade</taxon>
    </lineage>
</organism>
<dbReference type="GO" id="GO:0005829">
    <property type="term" value="C:cytosol"/>
    <property type="evidence" value="ECO:0007669"/>
    <property type="project" value="TreeGrafter"/>
</dbReference>
<keyword evidence="14" id="KW-1185">Reference proteome</keyword>
<keyword evidence="4" id="KW-0808">Transferase</keyword>
<dbReference type="EMBL" id="BSXN01000623">
    <property type="protein sequence ID" value="GME69259.1"/>
    <property type="molecule type" value="Genomic_DNA"/>
</dbReference>
<evidence type="ECO:0000256" key="9">
    <source>
        <dbReference type="ARBA" id="ARBA00047974"/>
    </source>
</evidence>
<dbReference type="GO" id="GO:0019563">
    <property type="term" value="P:glycerol catabolic process"/>
    <property type="evidence" value="ECO:0007669"/>
    <property type="project" value="TreeGrafter"/>
</dbReference>
<dbReference type="Gene3D" id="1.25.40.340">
    <property type="match status" value="1"/>
</dbReference>
<evidence type="ECO:0000259" key="11">
    <source>
        <dbReference type="PROSITE" id="PS51480"/>
    </source>
</evidence>
<dbReference type="Proteomes" id="UP001165120">
    <property type="component" value="Unassembled WGS sequence"/>
</dbReference>
<evidence type="ECO:0000256" key="4">
    <source>
        <dbReference type="ARBA" id="ARBA00022679"/>
    </source>
</evidence>
<comment type="pathway">
    <text evidence="2">Polyol metabolism; glycerol fermentation; glycerone phosphate from glycerol (oxidative route): step 2/2.</text>
</comment>
<evidence type="ECO:0000256" key="2">
    <source>
        <dbReference type="ARBA" id="ARBA00004778"/>
    </source>
</evidence>
<accession>A0A9W6SXQ3</accession>
<evidence type="ECO:0000256" key="1">
    <source>
        <dbReference type="ARBA" id="ARBA00003264"/>
    </source>
</evidence>
<evidence type="ECO:0000256" key="7">
    <source>
        <dbReference type="ARBA" id="ARBA00022798"/>
    </source>
</evidence>
<dbReference type="Pfam" id="PF02733">
    <property type="entry name" value="Dak1"/>
    <property type="match status" value="1"/>
</dbReference>
<reference evidence="13" key="1">
    <citation type="submission" date="2023-04" db="EMBL/GenBank/DDBJ databases">
        <title>Candida boidinii NBRC 10035.</title>
        <authorList>
            <person name="Ichikawa N."/>
            <person name="Sato H."/>
            <person name="Tonouchi N."/>
        </authorList>
    </citation>
    <scope>NUCLEOTIDE SEQUENCE</scope>
    <source>
        <strain evidence="13">NBRC 10035</strain>
    </source>
</reference>
<dbReference type="InterPro" id="IPR004006">
    <property type="entry name" value="DhaK_dom"/>
</dbReference>
<dbReference type="PROSITE" id="PS51481">
    <property type="entry name" value="DHAK"/>
    <property type="match status" value="1"/>
</dbReference>
<name>A0A9W6SXQ3_CANBO</name>
<evidence type="ECO:0000313" key="13">
    <source>
        <dbReference type="EMBL" id="GME69259.1"/>
    </source>
</evidence>
<comment type="catalytic activity">
    <reaction evidence="10">
        <text>dihydroxyacetone + ATP = dihydroxyacetone phosphate + ADP + H(+)</text>
        <dbReference type="Rhea" id="RHEA:15773"/>
        <dbReference type="ChEBI" id="CHEBI:15378"/>
        <dbReference type="ChEBI" id="CHEBI:16016"/>
        <dbReference type="ChEBI" id="CHEBI:30616"/>
        <dbReference type="ChEBI" id="CHEBI:57642"/>
        <dbReference type="ChEBI" id="CHEBI:456216"/>
        <dbReference type="EC" id="2.7.1.29"/>
    </reaction>
</comment>